<feature type="transmembrane region" description="Helical" evidence="6">
    <location>
        <begin position="450"/>
        <end position="468"/>
    </location>
</feature>
<protein>
    <submittedName>
        <fullName evidence="7">Major facilitator superfamily domain, general substrate transporter</fullName>
    </submittedName>
</protein>
<sequence>MSDSIDATKSPRVGANTDDAEQNGAKEICADQKHEMETTYKQEGVQQVEAITQVWSSRTVIITFILIYLINFTSAMQQSIQQNLTPYVTSSFSAHGLLSTVGIVSTVIGGVSSLTIAKIIDIWGRIEGFCFMLLLITLGMIMKAVCKNVETYAAAQTLYWVGYLGLQYILSVVMADMTTLKNRMVIFGINQTPTIATVFAGSKISQLYYDNLNFRWAFGSWAIILVGVCIPIFAIFLLQARKAKRFGLYPEKPADRTFWEATKHYVVEFDVVNNESITVSGYVLNSFSLGASFLSPFVGLLIRSTGNYKWVAMSGVPFMVIGTALLIKFRRPDSIVNYLVMCQLLNGFGSGILSLSAQIAVMASVTHQEVAVVLAIYGLFGSIGASIGETIAGALWTNELPKQLYQHLPADSKNLTMTIYESIVEQESYPVGSPIRDAIIAAYANVMRKMVIAGACFLPPMVLCLFLWRNINLKTIEKINGTQSKGNIL</sequence>
<comment type="caution">
    <text evidence="7">The sequence shown here is derived from an EMBL/GenBank/DDBJ whole genome shotgun (WGS) entry which is preliminary data.</text>
</comment>
<feature type="transmembrane region" description="Helical" evidence="6">
    <location>
        <begin position="60"/>
        <end position="80"/>
    </location>
</feature>
<dbReference type="Pfam" id="PF07690">
    <property type="entry name" value="MFS_1"/>
    <property type="match status" value="2"/>
</dbReference>
<comment type="subcellular location">
    <subcellularLocation>
        <location evidence="1">Membrane</location>
        <topology evidence="1">Multi-pass membrane protein</topology>
    </subcellularLocation>
</comment>
<evidence type="ECO:0000256" key="2">
    <source>
        <dbReference type="ARBA" id="ARBA00022692"/>
    </source>
</evidence>
<evidence type="ECO:0000256" key="3">
    <source>
        <dbReference type="ARBA" id="ARBA00022989"/>
    </source>
</evidence>
<feature type="transmembrane region" description="Helical" evidence="6">
    <location>
        <begin position="92"/>
        <end position="116"/>
    </location>
</feature>
<gene>
    <name evidence="7" type="ORF">SPI_08213</name>
</gene>
<evidence type="ECO:0000313" key="8">
    <source>
        <dbReference type="Proteomes" id="UP000076874"/>
    </source>
</evidence>
<proteinExistence type="predicted"/>
<evidence type="ECO:0000256" key="4">
    <source>
        <dbReference type="ARBA" id="ARBA00023136"/>
    </source>
</evidence>
<dbReference type="Gene3D" id="1.20.1250.20">
    <property type="entry name" value="MFS general substrate transporter like domains"/>
    <property type="match status" value="2"/>
</dbReference>
<keyword evidence="3 6" id="KW-1133">Transmembrane helix</keyword>
<dbReference type="PANTHER" id="PTHR23501:SF107">
    <property type="entry name" value="TRANSPORTER, PUTATIVE (AFU_ORTHOLOGUE AFUA_7G04730)-RELATED"/>
    <property type="match status" value="1"/>
</dbReference>
<feature type="transmembrane region" description="Helical" evidence="6">
    <location>
        <begin position="128"/>
        <end position="145"/>
    </location>
</feature>
<feature type="region of interest" description="Disordered" evidence="5">
    <location>
        <begin position="1"/>
        <end position="23"/>
    </location>
</feature>
<feature type="transmembrane region" description="Helical" evidence="6">
    <location>
        <begin position="282"/>
        <end position="302"/>
    </location>
</feature>
<organism evidence="7 8">
    <name type="scientific">Niveomyces insectorum RCEF 264</name>
    <dbReference type="NCBI Taxonomy" id="1081102"/>
    <lineage>
        <taxon>Eukaryota</taxon>
        <taxon>Fungi</taxon>
        <taxon>Dikarya</taxon>
        <taxon>Ascomycota</taxon>
        <taxon>Pezizomycotina</taxon>
        <taxon>Sordariomycetes</taxon>
        <taxon>Hypocreomycetidae</taxon>
        <taxon>Hypocreales</taxon>
        <taxon>Cordycipitaceae</taxon>
        <taxon>Niveomyces</taxon>
    </lineage>
</organism>
<keyword evidence="8" id="KW-1185">Reference proteome</keyword>
<feature type="transmembrane region" description="Helical" evidence="6">
    <location>
        <begin position="339"/>
        <end position="365"/>
    </location>
</feature>
<dbReference type="Proteomes" id="UP000076874">
    <property type="component" value="Unassembled WGS sequence"/>
</dbReference>
<reference evidence="7 8" key="1">
    <citation type="journal article" date="2016" name="Genome Biol. Evol.">
        <title>Divergent and convergent evolution of fungal pathogenicity.</title>
        <authorList>
            <person name="Shang Y."/>
            <person name="Xiao G."/>
            <person name="Zheng P."/>
            <person name="Cen K."/>
            <person name="Zhan S."/>
            <person name="Wang C."/>
        </authorList>
    </citation>
    <scope>NUCLEOTIDE SEQUENCE [LARGE SCALE GENOMIC DNA]</scope>
    <source>
        <strain evidence="7 8">RCEF 264</strain>
    </source>
</reference>
<dbReference type="OrthoDB" id="4078873at2759"/>
<keyword evidence="4 6" id="KW-0472">Membrane</keyword>
<dbReference type="EMBL" id="AZHD01000019">
    <property type="protein sequence ID" value="OAA55529.1"/>
    <property type="molecule type" value="Genomic_DNA"/>
</dbReference>
<feature type="transmembrane region" description="Helical" evidence="6">
    <location>
        <begin position="157"/>
        <end position="177"/>
    </location>
</feature>
<evidence type="ECO:0000313" key="7">
    <source>
        <dbReference type="EMBL" id="OAA55529.1"/>
    </source>
</evidence>
<accession>A0A167NGG1</accession>
<dbReference type="AlphaFoldDB" id="A0A167NGG1"/>
<dbReference type="GO" id="GO:0005886">
    <property type="term" value="C:plasma membrane"/>
    <property type="evidence" value="ECO:0007669"/>
    <property type="project" value="TreeGrafter"/>
</dbReference>
<dbReference type="SUPFAM" id="SSF103473">
    <property type="entry name" value="MFS general substrate transporter"/>
    <property type="match status" value="1"/>
</dbReference>
<feature type="transmembrane region" description="Helical" evidence="6">
    <location>
        <begin position="308"/>
        <end position="327"/>
    </location>
</feature>
<feature type="transmembrane region" description="Helical" evidence="6">
    <location>
        <begin position="371"/>
        <end position="396"/>
    </location>
</feature>
<feature type="transmembrane region" description="Helical" evidence="6">
    <location>
        <begin position="216"/>
        <end position="238"/>
    </location>
</feature>
<evidence type="ECO:0000256" key="6">
    <source>
        <dbReference type="SAM" id="Phobius"/>
    </source>
</evidence>
<evidence type="ECO:0000256" key="1">
    <source>
        <dbReference type="ARBA" id="ARBA00004141"/>
    </source>
</evidence>
<dbReference type="InterPro" id="IPR011701">
    <property type="entry name" value="MFS"/>
</dbReference>
<evidence type="ECO:0000256" key="5">
    <source>
        <dbReference type="SAM" id="MobiDB-lite"/>
    </source>
</evidence>
<keyword evidence="2 6" id="KW-0812">Transmembrane</keyword>
<dbReference type="PANTHER" id="PTHR23501">
    <property type="entry name" value="MAJOR FACILITATOR SUPERFAMILY"/>
    <property type="match status" value="1"/>
</dbReference>
<dbReference type="GO" id="GO:0022857">
    <property type="term" value="F:transmembrane transporter activity"/>
    <property type="evidence" value="ECO:0007669"/>
    <property type="project" value="InterPro"/>
</dbReference>
<dbReference type="InterPro" id="IPR036259">
    <property type="entry name" value="MFS_trans_sf"/>
</dbReference>
<name>A0A167NGG1_9HYPO</name>